<proteinExistence type="inferred from homology"/>
<keyword evidence="5" id="KW-0614">Plasmid</keyword>
<evidence type="ECO:0000256" key="1">
    <source>
        <dbReference type="ARBA" id="ARBA00007637"/>
    </source>
</evidence>
<evidence type="ECO:0000313" key="7">
    <source>
        <dbReference type="Proteomes" id="UP000066124"/>
    </source>
</evidence>
<evidence type="ECO:0000259" key="4">
    <source>
        <dbReference type="Pfam" id="PF01370"/>
    </source>
</evidence>
<dbReference type="InterPro" id="IPR036291">
    <property type="entry name" value="NAD(P)-bd_dom_sf"/>
</dbReference>
<evidence type="ECO:0000313" key="6">
    <source>
        <dbReference type="EMBL" id="QOS13274.1"/>
    </source>
</evidence>
<geneLocation type="plasmid" evidence="5 7">
    <name>pHG1</name>
</geneLocation>
<evidence type="ECO:0000313" key="5">
    <source>
        <dbReference type="EMBL" id="AKU09229.1"/>
    </source>
</evidence>
<gene>
    <name evidence="6" type="primary">xacB</name>
    <name evidence="5" type="ORF">ABY42_15605</name>
    <name evidence="6" type="ORF">HfgLR_20155</name>
</gene>
<dbReference type="GO" id="GO:0044103">
    <property type="term" value="F:L-arabinose 1-dehydrogenase (NADP+) activity"/>
    <property type="evidence" value="ECO:0007669"/>
    <property type="project" value="UniProtKB-EC"/>
</dbReference>
<dbReference type="AlphaFoldDB" id="A0A0K1IXR3"/>
<evidence type="ECO:0000256" key="2">
    <source>
        <dbReference type="ARBA" id="ARBA00023002"/>
    </source>
</evidence>
<feature type="domain" description="NAD-dependent epimerase/dehydratase" evidence="4">
    <location>
        <begin position="4"/>
        <end position="176"/>
    </location>
</feature>
<geneLocation type="plasmid" evidence="6 8">
    <name>pHGLR1</name>
</geneLocation>
<dbReference type="EMBL" id="CP011948">
    <property type="protein sequence ID" value="AKU09229.1"/>
    <property type="molecule type" value="Genomic_DNA"/>
</dbReference>
<dbReference type="InterPro" id="IPR001509">
    <property type="entry name" value="Epimerase_deHydtase"/>
</dbReference>
<accession>A0A0K1IXR3</accession>
<keyword evidence="3" id="KW-0520">NAD</keyword>
<reference evidence="7" key="1">
    <citation type="journal article" date="2015" name="J. Biotechnol.">
        <title>Complete genome sequence of Haloferax gibbonsii strain ARA6, a potential producer of polyhydroxyalkanoates and halocins isolated from Araruama, Rio de Janeiro, Brasil.</title>
        <authorList>
            <person name="Pinto L.H."/>
            <person name="D'Alincourt Carvalho-Assef A.P."/>
            <person name="Vieira R.P."/>
            <person name="Clementino M.M."/>
            <person name="Albano R.M."/>
        </authorList>
    </citation>
    <scope>NUCLEOTIDE SEQUENCE [LARGE SCALE GENOMIC DNA]</scope>
    <source>
        <strain evidence="7">ARA6</strain>
        <plasmid evidence="7">Plasmid pHG1</plasmid>
    </source>
</reference>
<dbReference type="PATRIC" id="fig|35746.4.peg.3364"/>
<organism evidence="5 7">
    <name type="scientific">Haloferax gibbonsii</name>
    <dbReference type="NCBI Taxonomy" id="35746"/>
    <lineage>
        <taxon>Archaea</taxon>
        <taxon>Methanobacteriati</taxon>
        <taxon>Methanobacteriota</taxon>
        <taxon>Stenosarchaea group</taxon>
        <taxon>Halobacteria</taxon>
        <taxon>Halobacteriales</taxon>
        <taxon>Haloferacaceae</taxon>
        <taxon>Haloferax</taxon>
    </lineage>
</organism>
<dbReference type="Gene3D" id="3.40.50.720">
    <property type="entry name" value="NAD(P)-binding Rossmann-like Domain"/>
    <property type="match status" value="1"/>
</dbReference>
<dbReference type="EMBL" id="CP063206">
    <property type="protein sequence ID" value="QOS13274.1"/>
    <property type="molecule type" value="Genomic_DNA"/>
</dbReference>
<dbReference type="PANTHER" id="PTHR43103">
    <property type="entry name" value="NUCLEOSIDE-DIPHOSPHATE-SUGAR EPIMERASE"/>
    <property type="match status" value="1"/>
</dbReference>
<reference evidence="5" key="2">
    <citation type="submission" date="2015-06" db="EMBL/GenBank/DDBJ databases">
        <authorList>
            <person name="Hoefler B.C."/>
            <person name="Straight P.D."/>
        </authorList>
    </citation>
    <scope>NUCLEOTIDE SEQUENCE [LARGE SCALE GENOMIC DNA]</scope>
    <source>
        <strain evidence="5">ARA6</strain>
        <plasmid evidence="5">pHG1</plasmid>
    </source>
</reference>
<comment type="similarity">
    <text evidence="1">Belongs to the NAD(P)-dependent epimerase/dehydratase family.</text>
</comment>
<dbReference type="RefSeq" id="WP_004972189.1">
    <property type="nucleotide sequence ID" value="NZ_CP011948.1"/>
</dbReference>
<dbReference type="GeneID" id="59460798"/>
<dbReference type="CDD" id="cd08946">
    <property type="entry name" value="SDR_e"/>
    <property type="match status" value="1"/>
</dbReference>
<dbReference type="EC" id="1.1.1.376" evidence="6"/>
<dbReference type="Proteomes" id="UP000066124">
    <property type="component" value="Plasmid pHG1"/>
</dbReference>
<dbReference type="PANTHER" id="PTHR43103:SF5">
    <property type="entry name" value="4-EPIMERASE, PUTATIVE (AFU_ORTHOLOGUE AFUA_7G00360)-RELATED"/>
    <property type="match status" value="1"/>
</dbReference>
<dbReference type="Proteomes" id="UP000663064">
    <property type="component" value="Plasmid pHGLR1"/>
</dbReference>
<evidence type="ECO:0000256" key="3">
    <source>
        <dbReference type="ARBA" id="ARBA00023027"/>
    </source>
</evidence>
<keyword evidence="2 6" id="KW-0560">Oxidoreductase</keyword>
<dbReference type="Pfam" id="PF01370">
    <property type="entry name" value="Epimerase"/>
    <property type="match status" value="1"/>
</dbReference>
<sequence length="254" mass="27873">MARIAVTGAAGNVGRVTVETLDSDHDVTPITHREREGLDSVILDVRDEDALTEAFEGHDIVVHLAANPNPDAAWDSVYEVNIGGTYNVYEAALAADVDRLVFASTNHVHQMYNIADPTRPETLAADAEAVGVSDPARPDSYYGVSKVFGEALGNYYADRHGLEVLNLRIGWLLTAEEVREKMDEEEDVARYVRAMWLSPDDCAQGMRRAVEAPLPDSPLAVNLVSANDDRYLSLTETMRAIGYRPRDNSATVVE</sequence>
<reference evidence="6" key="3">
    <citation type="journal article" date="2021" name="Front. Microbiol.">
        <title>Cellular and Genomic Properties of Haloferax gibbonsii LR2-5, the Host of Euryarchaeal Virus HFTV1.</title>
        <authorList>
            <person name="Tittes C."/>
            <person name="Schwarzer S."/>
            <person name="Pfeiffer F."/>
            <person name="Dyall-Smith M."/>
            <person name="Rodriguez-Franco M."/>
            <person name="Oksanen H.M."/>
            <person name="Quax T.E.F."/>
        </authorList>
    </citation>
    <scope>NUCLEOTIDE SEQUENCE</scope>
    <source>
        <strain evidence="6">LR2-5</strain>
        <plasmid evidence="6 8">pHGLR1</plasmid>
    </source>
</reference>
<dbReference type="SUPFAM" id="SSF51735">
    <property type="entry name" value="NAD(P)-binding Rossmann-fold domains"/>
    <property type="match status" value="1"/>
</dbReference>
<dbReference type="KEGG" id="hgi:ABY42_15605"/>
<evidence type="ECO:0000313" key="8">
    <source>
        <dbReference type="Proteomes" id="UP000663064"/>
    </source>
</evidence>
<protein>
    <submittedName>
        <fullName evidence="5">Epimerase</fullName>
    </submittedName>
    <submittedName>
        <fullName evidence="6">L-arabinose 1-dehydrogenase (NAD(P))</fullName>
        <ecNumber evidence="6">1.1.1.376</ecNumber>
    </submittedName>
</protein>
<name>A0A0K1IXR3_HALGI</name>